<protein>
    <submittedName>
        <fullName evidence="2">Uncharacterized protein</fullName>
    </submittedName>
</protein>
<dbReference type="EMBL" id="PVTX01000001">
    <property type="protein sequence ID" value="PRZ10223.1"/>
    <property type="molecule type" value="Genomic_DNA"/>
</dbReference>
<dbReference type="Proteomes" id="UP000239895">
    <property type="component" value="Unassembled WGS sequence"/>
</dbReference>
<comment type="caution">
    <text evidence="2">The sequence shown here is derived from an EMBL/GenBank/DDBJ whole genome shotgun (WGS) entry which is preliminary data.</text>
</comment>
<sequence length="130" mass="14884">MTWPLAYLVSVVLVLTIMAVVTWLRSAPHRAAVARRRRRRAGPDPLVTLAIQIRLGELSHELRKVTEDPDVYARAHHWRAAQDAYDAMLRDACRAAGLAVVDHPLRADERVTEDERLREELELSARGWSW</sequence>
<gene>
    <name evidence="2" type="ORF">BCL65_101363</name>
</gene>
<evidence type="ECO:0000256" key="1">
    <source>
        <dbReference type="SAM" id="Phobius"/>
    </source>
</evidence>
<evidence type="ECO:0000313" key="3">
    <source>
        <dbReference type="Proteomes" id="UP000239895"/>
    </source>
</evidence>
<reference evidence="2 3" key="1">
    <citation type="submission" date="2018-03" db="EMBL/GenBank/DDBJ databases">
        <title>Comparative analysis of microorganisms from saline springs in Andes Mountain Range, Colombia.</title>
        <authorList>
            <person name="Rubin E."/>
        </authorList>
    </citation>
    <scope>NUCLEOTIDE SEQUENCE [LARGE SCALE GENOMIC DNA]</scope>
    <source>
        <strain evidence="2 3">CG 23</strain>
    </source>
</reference>
<evidence type="ECO:0000313" key="2">
    <source>
        <dbReference type="EMBL" id="PRZ10223.1"/>
    </source>
</evidence>
<keyword evidence="1" id="KW-1133">Transmembrane helix</keyword>
<keyword evidence="1" id="KW-0812">Transmembrane</keyword>
<keyword evidence="3" id="KW-1185">Reference proteome</keyword>
<accession>A0ABX5EIC4</accession>
<keyword evidence="1" id="KW-0472">Membrane</keyword>
<name>A0ABX5EIC4_9MICO</name>
<proteinExistence type="predicted"/>
<feature type="transmembrane region" description="Helical" evidence="1">
    <location>
        <begin position="6"/>
        <end position="27"/>
    </location>
</feature>
<organism evidence="2 3">
    <name type="scientific">Isoptericola halotolerans</name>
    <dbReference type="NCBI Taxonomy" id="300560"/>
    <lineage>
        <taxon>Bacteria</taxon>
        <taxon>Bacillati</taxon>
        <taxon>Actinomycetota</taxon>
        <taxon>Actinomycetes</taxon>
        <taxon>Micrococcales</taxon>
        <taxon>Promicromonosporaceae</taxon>
        <taxon>Isoptericola</taxon>
    </lineage>
</organism>
<dbReference type="RefSeq" id="WP_106264623.1">
    <property type="nucleotide sequence ID" value="NZ_PVTX01000001.1"/>
</dbReference>